<dbReference type="Pfam" id="PF00353">
    <property type="entry name" value="HemolysinCabind"/>
    <property type="match status" value="7"/>
</dbReference>
<gene>
    <name evidence="5" type="ORF">LXT13_27705</name>
</gene>
<keyword evidence="3" id="KW-0106">Calcium</keyword>
<evidence type="ECO:0000256" key="1">
    <source>
        <dbReference type="ARBA" id="ARBA00004613"/>
    </source>
</evidence>
<keyword evidence="2" id="KW-0964">Secreted</keyword>
<dbReference type="PANTHER" id="PTHR38340:SF1">
    <property type="entry name" value="S-LAYER PROTEIN"/>
    <property type="match status" value="1"/>
</dbReference>
<dbReference type="PANTHER" id="PTHR38340">
    <property type="entry name" value="S-LAYER PROTEIN"/>
    <property type="match status" value="1"/>
</dbReference>
<dbReference type="EMBL" id="JAJTWU010000019">
    <property type="protein sequence ID" value="MCE4558170.1"/>
    <property type="molecule type" value="Genomic_DNA"/>
</dbReference>
<comment type="caution">
    <text evidence="5">The sequence shown here is derived from an EMBL/GenBank/DDBJ whole genome shotgun (WGS) entry which is preliminary data.</text>
</comment>
<protein>
    <submittedName>
        <fullName evidence="5">Calcium-binding protein</fullName>
    </submittedName>
</protein>
<dbReference type="InterPro" id="IPR018511">
    <property type="entry name" value="Hemolysin-typ_Ca-bd_CS"/>
</dbReference>
<name>A0ABS8Y2A9_9BURK</name>
<dbReference type="InterPro" id="IPR011049">
    <property type="entry name" value="Serralysin-like_metalloprot_C"/>
</dbReference>
<dbReference type="Proteomes" id="UP001200741">
    <property type="component" value="Unassembled WGS sequence"/>
</dbReference>
<dbReference type="InterPro" id="IPR001343">
    <property type="entry name" value="Hemolysn_Ca-bd"/>
</dbReference>
<evidence type="ECO:0000313" key="6">
    <source>
        <dbReference type="Proteomes" id="UP001200741"/>
    </source>
</evidence>
<dbReference type="SUPFAM" id="SSF51120">
    <property type="entry name" value="beta-Roll"/>
    <property type="match status" value="6"/>
</dbReference>
<evidence type="ECO:0000256" key="3">
    <source>
        <dbReference type="ARBA" id="ARBA00022837"/>
    </source>
</evidence>
<dbReference type="PRINTS" id="PR00313">
    <property type="entry name" value="CABNDNGRPT"/>
</dbReference>
<evidence type="ECO:0000313" key="5">
    <source>
        <dbReference type="EMBL" id="MCE4558170.1"/>
    </source>
</evidence>
<dbReference type="InterPro" id="IPR010566">
    <property type="entry name" value="Haemolys_ca-bd"/>
</dbReference>
<keyword evidence="6" id="KW-1185">Reference proteome</keyword>
<comment type="subcellular location">
    <subcellularLocation>
        <location evidence="1">Secreted</location>
    </subcellularLocation>
</comment>
<dbReference type="Gene3D" id="2.150.10.10">
    <property type="entry name" value="Serralysin-like metalloprotease, C-terminal"/>
    <property type="match status" value="4"/>
</dbReference>
<proteinExistence type="predicted"/>
<evidence type="ECO:0000256" key="2">
    <source>
        <dbReference type="ARBA" id="ARBA00022525"/>
    </source>
</evidence>
<evidence type="ECO:0000259" key="4">
    <source>
        <dbReference type="Pfam" id="PF06594"/>
    </source>
</evidence>
<organism evidence="5 6">
    <name type="scientific">Pelomonas cellulosilytica</name>
    <dbReference type="NCBI Taxonomy" id="2906762"/>
    <lineage>
        <taxon>Bacteria</taxon>
        <taxon>Pseudomonadati</taxon>
        <taxon>Pseudomonadota</taxon>
        <taxon>Betaproteobacteria</taxon>
        <taxon>Burkholderiales</taxon>
        <taxon>Sphaerotilaceae</taxon>
        <taxon>Roseateles</taxon>
    </lineage>
</organism>
<accession>A0ABS8Y2A9</accession>
<reference evidence="5 6" key="1">
    <citation type="submission" date="2021-12" db="EMBL/GenBank/DDBJ databases">
        <title>Genome seq of P8.</title>
        <authorList>
            <person name="Seo T."/>
        </authorList>
    </citation>
    <scope>NUCLEOTIDE SEQUENCE [LARGE SCALE GENOMIC DNA]</scope>
    <source>
        <strain evidence="5 6">P8</strain>
    </source>
</reference>
<dbReference type="PROSITE" id="PS00330">
    <property type="entry name" value="HEMOLYSIN_CALCIUM"/>
    <property type="match status" value="2"/>
</dbReference>
<dbReference type="Pfam" id="PF06594">
    <property type="entry name" value="HCBP_related"/>
    <property type="match status" value="1"/>
</dbReference>
<sequence length="699" mass="68164">MEIENLTLTGGGQANGTGNGLNNVLIGNAATNTLSGGAGNDTLDGGGGDDSLIGGAGNDAYIVDSASDVLVEGSNSGIDTVIASITWSLGGNFENLTLVGTSSINGTGNTLNNLLTGNAGANRLSGGTGNDTLIGGGGDDVYVVDGVTDVVTEAAGGGVDTVESSASWTLGAEVENLTLTGTASVNATGNALANALAGNVGANRLDGGAGDDTMVGGAGNDTYVVDSTADVVTEAASGGTDTIESSVTWTLATEVENLTLIGTANINATGNGVANTLRGNAGANTLTGGAGNDTMIGGAGDDIYVLDVATDVVTENTGEGTDTIQIGATFTLAANVENLTLTGTSNINGTGNGLNNLLTGNSGANNLNGGTGNDTLNGGAGTDTMVGGAGNDTFYVDATADVVTEVANEGTDTVITSVTLASLAANVENLTLTGSSNLNGIGNALANVMTGNSGANNLNGGDGNDTLDGGAGNDTMVGGAGNDTFYVDATTDVVTESAGQGTDTVISSVTLASLAANVENLTLIGSSNINGTGTAGDNVLTGNAGSNTLTGNAGADTLDGKAGNDTLNGGAGADTYWFGQGYGSDLVIDNDSTAGVTDVVRFGAGISQSDIRFSQSGNALVATLKSSSEALTIQDWYLGAQNRVEEFRFNDGSVLTAAQAQSLVGAMAAFNPAAPAQFMVADPEPTMSRVVGIAVSGIA</sequence>
<feature type="domain" description="Haemolysin-type calcium binding-related" evidence="4">
    <location>
        <begin position="621"/>
        <end position="659"/>
    </location>
</feature>
<dbReference type="InterPro" id="IPR050557">
    <property type="entry name" value="RTX_toxin/Mannuronan_C5-epim"/>
</dbReference>